<name>A0ABR6NEN3_9SPHN</name>
<dbReference type="Gene3D" id="3.40.50.10610">
    <property type="entry name" value="ABC-type transport auxiliary lipoprotein component"/>
    <property type="match status" value="1"/>
</dbReference>
<keyword evidence="1" id="KW-0732">Signal</keyword>
<feature type="chain" id="PRO_5046029131" description="Penicillin-binding protein activator LpoB" evidence="1">
    <location>
        <begin position="23"/>
        <end position="210"/>
    </location>
</feature>
<keyword evidence="3" id="KW-1185">Reference proteome</keyword>
<evidence type="ECO:0008006" key="4">
    <source>
        <dbReference type="Google" id="ProtNLM"/>
    </source>
</evidence>
<evidence type="ECO:0000256" key="1">
    <source>
        <dbReference type="SAM" id="SignalP"/>
    </source>
</evidence>
<comment type="caution">
    <text evidence="2">The sequence shown here is derived from an EMBL/GenBank/DDBJ whole genome shotgun (WGS) entry which is preliminary data.</text>
</comment>
<dbReference type="InterPro" id="IPR014094">
    <property type="entry name" value="LpoB"/>
</dbReference>
<dbReference type="RefSeq" id="WP_014075999.1">
    <property type="nucleotide sequence ID" value="NZ_JACHKA010000001.1"/>
</dbReference>
<proteinExistence type="predicted"/>
<feature type="signal peptide" evidence="1">
    <location>
        <begin position="1"/>
        <end position="22"/>
    </location>
</feature>
<evidence type="ECO:0000313" key="3">
    <source>
        <dbReference type="Proteomes" id="UP001138540"/>
    </source>
</evidence>
<protein>
    <recommendedName>
        <fullName evidence="4">Penicillin-binding protein activator LpoB</fullName>
    </recommendedName>
</protein>
<evidence type="ECO:0000313" key="2">
    <source>
        <dbReference type="EMBL" id="MBB5985739.1"/>
    </source>
</evidence>
<sequence length="210" mass="23122">MVARFGRAFVALAVIGCMPAVADAKTKSRQPSLYQSPDSPGAVRGVGVESQDIVSMSDAMMRDLLTVPAIMNAATAPRVIIDSAHFRNESSEIIDKAMITDRIRVLLSRAASGRVRFVGREYADAVQMERDLKDAGQVDVGTTGRTRAMAGADYRLVGRIGTRDAVDTRTGVKERYSTYTFELLDLEYGDLIWSNIYEFKKAAQDNVVYR</sequence>
<reference evidence="2 3" key="1">
    <citation type="submission" date="2020-08" db="EMBL/GenBank/DDBJ databases">
        <title>Exploring microbial biodiversity for novel pathways involved in the catabolism of aromatic compounds derived from lignin.</title>
        <authorList>
            <person name="Elkins J."/>
        </authorList>
    </citation>
    <scope>NUCLEOTIDE SEQUENCE [LARGE SCALE GENOMIC DNA]</scope>
    <source>
        <strain evidence="2 3">B1D3A</strain>
    </source>
</reference>
<dbReference type="Pfam" id="PF13036">
    <property type="entry name" value="LpoB"/>
    <property type="match status" value="1"/>
</dbReference>
<dbReference type="EMBL" id="JACHKA010000001">
    <property type="protein sequence ID" value="MBB5985739.1"/>
    <property type="molecule type" value="Genomic_DNA"/>
</dbReference>
<accession>A0ABR6NEN3</accession>
<gene>
    <name evidence="2" type="ORF">HNP60_001713</name>
</gene>
<dbReference type="Proteomes" id="UP001138540">
    <property type="component" value="Unassembled WGS sequence"/>
</dbReference>
<organism evidence="2 3">
    <name type="scientific">Sphingobium lignivorans</name>
    <dbReference type="NCBI Taxonomy" id="2735886"/>
    <lineage>
        <taxon>Bacteria</taxon>
        <taxon>Pseudomonadati</taxon>
        <taxon>Pseudomonadota</taxon>
        <taxon>Alphaproteobacteria</taxon>
        <taxon>Sphingomonadales</taxon>
        <taxon>Sphingomonadaceae</taxon>
        <taxon>Sphingobium</taxon>
    </lineage>
</organism>